<accession>A0A9P5YRK7</accession>
<organism evidence="1 2">
    <name type="scientific">Pholiota conissans</name>
    <dbReference type="NCBI Taxonomy" id="109636"/>
    <lineage>
        <taxon>Eukaryota</taxon>
        <taxon>Fungi</taxon>
        <taxon>Dikarya</taxon>
        <taxon>Basidiomycota</taxon>
        <taxon>Agaricomycotina</taxon>
        <taxon>Agaricomycetes</taxon>
        <taxon>Agaricomycetidae</taxon>
        <taxon>Agaricales</taxon>
        <taxon>Agaricineae</taxon>
        <taxon>Strophariaceae</taxon>
        <taxon>Pholiota</taxon>
    </lineage>
</organism>
<gene>
    <name evidence="1" type="ORF">BDN70DRAFT_937110</name>
</gene>
<proteinExistence type="predicted"/>
<evidence type="ECO:0000313" key="1">
    <source>
        <dbReference type="EMBL" id="KAF9473861.1"/>
    </source>
</evidence>
<name>A0A9P5YRK7_9AGAR</name>
<reference evidence="1" key="1">
    <citation type="submission" date="2020-11" db="EMBL/GenBank/DDBJ databases">
        <authorList>
            <consortium name="DOE Joint Genome Institute"/>
            <person name="Ahrendt S."/>
            <person name="Riley R."/>
            <person name="Andreopoulos W."/>
            <person name="Labutti K."/>
            <person name="Pangilinan J."/>
            <person name="Ruiz-Duenas F.J."/>
            <person name="Barrasa J.M."/>
            <person name="Sanchez-Garcia M."/>
            <person name="Camarero S."/>
            <person name="Miyauchi S."/>
            <person name="Serrano A."/>
            <person name="Linde D."/>
            <person name="Babiker R."/>
            <person name="Drula E."/>
            <person name="Ayuso-Fernandez I."/>
            <person name="Pacheco R."/>
            <person name="Padilla G."/>
            <person name="Ferreira P."/>
            <person name="Barriuso J."/>
            <person name="Kellner H."/>
            <person name="Castanera R."/>
            <person name="Alfaro M."/>
            <person name="Ramirez L."/>
            <person name="Pisabarro A.G."/>
            <person name="Kuo A."/>
            <person name="Tritt A."/>
            <person name="Lipzen A."/>
            <person name="He G."/>
            <person name="Yan M."/>
            <person name="Ng V."/>
            <person name="Cullen D."/>
            <person name="Martin F."/>
            <person name="Rosso M.-N."/>
            <person name="Henrissat B."/>
            <person name="Hibbett D."/>
            <person name="Martinez A.T."/>
            <person name="Grigoriev I.V."/>
        </authorList>
    </citation>
    <scope>NUCLEOTIDE SEQUENCE</scope>
    <source>
        <strain evidence="1">CIRM-BRFM 674</strain>
    </source>
</reference>
<dbReference type="EMBL" id="MU155411">
    <property type="protein sequence ID" value="KAF9473861.1"/>
    <property type="molecule type" value="Genomic_DNA"/>
</dbReference>
<comment type="caution">
    <text evidence="1">The sequence shown here is derived from an EMBL/GenBank/DDBJ whole genome shotgun (WGS) entry which is preliminary data.</text>
</comment>
<evidence type="ECO:0000313" key="2">
    <source>
        <dbReference type="Proteomes" id="UP000807469"/>
    </source>
</evidence>
<protein>
    <submittedName>
        <fullName evidence="1">Uncharacterized protein</fullName>
    </submittedName>
</protein>
<dbReference type="Proteomes" id="UP000807469">
    <property type="component" value="Unassembled WGS sequence"/>
</dbReference>
<keyword evidence="2" id="KW-1185">Reference proteome</keyword>
<dbReference type="AlphaFoldDB" id="A0A9P5YRK7"/>
<sequence>MSVHAPRLSRIFTPTYAAHINAQITHQKLGKPSKIVNADDLAFVMASPLKAALQVQPLEKSAAALGANISALQRRRFRTAIILQVH</sequence>